<feature type="signal peptide" evidence="1">
    <location>
        <begin position="1"/>
        <end position="21"/>
    </location>
</feature>
<dbReference type="Proteomes" id="UP000604083">
    <property type="component" value="Unassembled WGS sequence"/>
</dbReference>
<protein>
    <submittedName>
        <fullName evidence="2">PEP-CTERM sorting domain-containing protein</fullName>
    </submittedName>
</protein>
<dbReference type="NCBIfam" id="TIGR02595">
    <property type="entry name" value="PEP_CTERM"/>
    <property type="match status" value="1"/>
</dbReference>
<dbReference type="SUPFAM" id="SSF49503">
    <property type="entry name" value="Cupredoxins"/>
    <property type="match status" value="1"/>
</dbReference>
<sequence length="205" mass="21712">MKIRKNLSLGSLLGFFWATSAAPGATTLVSANRYAVNEGVAFTLANSGASDFLFSWTDSSGTTSGTADPYLILTVGQTYTFQRTSSAHPFLILTTNLAVDVSGGDGFFSRTAASDESSEIDPHILRVATLGSAANDPDNFRADPGPTTDLITWTPTMAEVGDYFYTCQVPGHSGMTGGLTVVPEPSSIGLLASCLTFLTFRRRRC</sequence>
<dbReference type="AlphaFoldDB" id="A0A934RQ81"/>
<dbReference type="Gene3D" id="2.60.40.420">
    <property type="entry name" value="Cupredoxins - blue copper proteins"/>
    <property type="match status" value="1"/>
</dbReference>
<feature type="chain" id="PRO_5037598269" evidence="1">
    <location>
        <begin position="22"/>
        <end position="205"/>
    </location>
</feature>
<dbReference type="EMBL" id="JAENIO010000037">
    <property type="protein sequence ID" value="MBK1834970.1"/>
    <property type="molecule type" value="Genomic_DNA"/>
</dbReference>
<gene>
    <name evidence="2" type="ORF">JIN78_12945</name>
</gene>
<proteinExistence type="predicted"/>
<dbReference type="InterPro" id="IPR013424">
    <property type="entry name" value="Ice-binding_C"/>
</dbReference>
<reference evidence="2" key="1">
    <citation type="submission" date="2021-01" db="EMBL/GenBank/DDBJ databases">
        <title>Modified the classification status of verrucomicrobia.</title>
        <authorList>
            <person name="Feng X."/>
        </authorList>
    </citation>
    <scope>NUCLEOTIDE SEQUENCE</scope>
    <source>
        <strain evidence="2">KCTC 12986</strain>
    </source>
</reference>
<name>A0A934RQ81_9BACT</name>
<evidence type="ECO:0000256" key="1">
    <source>
        <dbReference type="SAM" id="SignalP"/>
    </source>
</evidence>
<organism evidence="2 3">
    <name type="scientific">Roseibacillus ishigakijimensis</name>
    <dbReference type="NCBI Taxonomy" id="454146"/>
    <lineage>
        <taxon>Bacteria</taxon>
        <taxon>Pseudomonadati</taxon>
        <taxon>Verrucomicrobiota</taxon>
        <taxon>Verrucomicrobiia</taxon>
        <taxon>Verrucomicrobiales</taxon>
        <taxon>Verrucomicrobiaceae</taxon>
        <taxon>Roseibacillus</taxon>
    </lineage>
</organism>
<evidence type="ECO:0000313" key="2">
    <source>
        <dbReference type="EMBL" id="MBK1834970.1"/>
    </source>
</evidence>
<comment type="caution">
    <text evidence="2">The sequence shown here is derived from an EMBL/GenBank/DDBJ whole genome shotgun (WGS) entry which is preliminary data.</text>
</comment>
<accession>A0A934RQ81</accession>
<keyword evidence="3" id="KW-1185">Reference proteome</keyword>
<keyword evidence="1" id="KW-0732">Signal</keyword>
<dbReference type="InterPro" id="IPR008972">
    <property type="entry name" value="Cupredoxin"/>
</dbReference>
<dbReference type="RefSeq" id="WP_200392404.1">
    <property type="nucleotide sequence ID" value="NZ_JAENIO010000037.1"/>
</dbReference>
<evidence type="ECO:0000313" key="3">
    <source>
        <dbReference type="Proteomes" id="UP000604083"/>
    </source>
</evidence>